<dbReference type="STRING" id="1122240.GCA_000620105_00078"/>
<keyword evidence="1" id="KW-0812">Transmembrane</keyword>
<evidence type="ECO:0000256" key="1">
    <source>
        <dbReference type="SAM" id="Phobius"/>
    </source>
</evidence>
<keyword evidence="1" id="KW-1133">Transmembrane helix</keyword>
<evidence type="ECO:0000313" key="2">
    <source>
        <dbReference type="EMBL" id="AVY94374.1"/>
    </source>
</evidence>
<dbReference type="RefSeq" id="WP_028497616.1">
    <property type="nucleotide sequence ID" value="NZ_CALFSO010000054.1"/>
</dbReference>
<sequence length="76" mass="8385">MNGRYSTARIEHPKHDAFDYLTGSLDRASCYLGDEAMPRAILRKRPAVRRSSARWVAPLSLMGLCVALAATLSSSF</sequence>
<gene>
    <name evidence="2" type="ORF">DAI18_10210</name>
</gene>
<name>A0A2S0PAF0_9NEIS</name>
<accession>A0A2S0PAF0</accession>
<dbReference type="EMBL" id="CP028519">
    <property type="protein sequence ID" value="AVY94374.1"/>
    <property type="molecule type" value="Genomic_DNA"/>
</dbReference>
<reference evidence="2 3" key="1">
    <citation type="submission" date="2018-04" db="EMBL/GenBank/DDBJ databases">
        <title>Denitrifier Microvirgula.</title>
        <authorList>
            <person name="Anderson E."/>
            <person name="Jang J."/>
            <person name="Ishii S."/>
        </authorList>
    </citation>
    <scope>NUCLEOTIDE SEQUENCE [LARGE SCALE GENOMIC DNA]</scope>
    <source>
        <strain evidence="2 3">BE2.4</strain>
    </source>
</reference>
<protein>
    <submittedName>
        <fullName evidence="2">Uncharacterized protein</fullName>
    </submittedName>
</protein>
<dbReference type="KEGG" id="maer:DAI18_10210"/>
<feature type="transmembrane region" description="Helical" evidence="1">
    <location>
        <begin position="53"/>
        <end position="72"/>
    </location>
</feature>
<dbReference type="AlphaFoldDB" id="A0A2S0PAF0"/>
<organism evidence="2 3">
    <name type="scientific">Microvirgula aerodenitrificans</name>
    <dbReference type="NCBI Taxonomy" id="57480"/>
    <lineage>
        <taxon>Bacteria</taxon>
        <taxon>Pseudomonadati</taxon>
        <taxon>Pseudomonadota</taxon>
        <taxon>Betaproteobacteria</taxon>
        <taxon>Neisseriales</taxon>
        <taxon>Aquaspirillaceae</taxon>
        <taxon>Microvirgula</taxon>
    </lineage>
</organism>
<proteinExistence type="predicted"/>
<keyword evidence="3" id="KW-1185">Reference proteome</keyword>
<evidence type="ECO:0000313" key="3">
    <source>
        <dbReference type="Proteomes" id="UP000244173"/>
    </source>
</evidence>
<keyword evidence="1" id="KW-0472">Membrane</keyword>
<dbReference type="Proteomes" id="UP000244173">
    <property type="component" value="Chromosome"/>
</dbReference>